<accession>A0ABD1ZLJ6</accession>
<name>A0ABD1ZLJ6_9MARC</name>
<evidence type="ECO:0000313" key="1">
    <source>
        <dbReference type="EMBL" id="KAL2651937.1"/>
    </source>
</evidence>
<gene>
    <name evidence="1" type="ORF">R1flu_020065</name>
</gene>
<sequence length="82" mass="9100">MEGWGSRSINLRLHVDPSSPLPEEDFYFICGAKGLPKECNCEEIASLLALVVGRLESDGRIDERDGERIEKIASFEGMSSNQ</sequence>
<dbReference type="Proteomes" id="UP001605036">
    <property type="component" value="Unassembled WGS sequence"/>
</dbReference>
<protein>
    <submittedName>
        <fullName evidence="1">Uncharacterized protein</fullName>
    </submittedName>
</protein>
<comment type="caution">
    <text evidence="1">The sequence shown here is derived from an EMBL/GenBank/DDBJ whole genome shotgun (WGS) entry which is preliminary data.</text>
</comment>
<keyword evidence="2" id="KW-1185">Reference proteome</keyword>
<dbReference type="AlphaFoldDB" id="A0ABD1ZLJ6"/>
<reference evidence="1 2" key="1">
    <citation type="submission" date="2024-09" db="EMBL/GenBank/DDBJ databases">
        <title>Chromosome-scale assembly of Riccia fluitans.</title>
        <authorList>
            <person name="Paukszto L."/>
            <person name="Sawicki J."/>
            <person name="Karawczyk K."/>
            <person name="Piernik-Szablinska J."/>
            <person name="Szczecinska M."/>
            <person name="Mazdziarz M."/>
        </authorList>
    </citation>
    <scope>NUCLEOTIDE SEQUENCE [LARGE SCALE GENOMIC DNA]</scope>
    <source>
        <strain evidence="1">Rf_01</strain>
        <tissue evidence="1">Aerial parts of the thallus</tissue>
    </source>
</reference>
<evidence type="ECO:0000313" key="2">
    <source>
        <dbReference type="Proteomes" id="UP001605036"/>
    </source>
</evidence>
<dbReference type="EMBL" id="JBHFFA010000001">
    <property type="protein sequence ID" value="KAL2651937.1"/>
    <property type="molecule type" value="Genomic_DNA"/>
</dbReference>
<proteinExistence type="predicted"/>
<organism evidence="1 2">
    <name type="scientific">Riccia fluitans</name>
    <dbReference type="NCBI Taxonomy" id="41844"/>
    <lineage>
        <taxon>Eukaryota</taxon>
        <taxon>Viridiplantae</taxon>
        <taxon>Streptophyta</taxon>
        <taxon>Embryophyta</taxon>
        <taxon>Marchantiophyta</taxon>
        <taxon>Marchantiopsida</taxon>
        <taxon>Marchantiidae</taxon>
        <taxon>Marchantiales</taxon>
        <taxon>Ricciaceae</taxon>
        <taxon>Riccia</taxon>
    </lineage>
</organism>